<dbReference type="EMBL" id="MU090811">
    <property type="protein sequence ID" value="KAF7847447.1"/>
    <property type="molecule type" value="Genomic_DNA"/>
</dbReference>
<dbReference type="OrthoDB" id="1909293at2759"/>
<dbReference type="AlphaFoldDB" id="A0A8T0CIK5"/>
<accession>A0A8T0CIK5</accession>
<reference evidence="8" key="1">
    <citation type="submission" date="2020-05" db="EMBL/GenBank/DDBJ databases">
        <title>WGS assembly of Corymbia citriodora subspecies variegata.</title>
        <authorList>
            <person name="Barry K."/>
            <person name="Hundley H."/>
            <person name="Shu S."/>
            <person name="Jenkins J."/>
            <person name="Grimwood J."/>
            <person name="Baten A."/>
        </authorList>
    </citation>
    <scope>NUCLEOTIDE SEQUENCE</scope>
    <source>
        <strain evidence="8">CV2-018</strain>
    </source>
</reference>
<evidence type="ECO:0000313" key="8">
    <source>
        <dbReference type="EMBL" id="KAF7847447.1"/>
    </source>
</evidence>
<proteinExistence type="predicted"/>
<dbReference type="InterPro" id="IPR004873">
    <property type="entry name" value="BURP_dom"/>
</dbReference>
<dbReference type="PROSITE" id="PS51277">
    <property type="entry name" value="BURP"/>
    <property type="match status" value="1"/>
</dbReference>
<feature type="domain" description="BURP" evidence="7">
    <location>
        <begin position="1"/>
        <end position="158"/>
    </location>
</feature>
<dbReference type="Proteomes" id="UP000806378">
    <property type="component" value="Unassembled WGS sequence"/>
</dbReference>
<evidence type="ECO:0000256" key="3">
    <source>
        <dbReference type="ARBA" id="ARBA00022512"/>
    </source>
</evidence>
<name>A0A8T0CIK5_CORYI</name>
<keyword evidence="9" id="KW-1185">Reference proteome</keyword>
<organism evidence="8 9">
    <name type="scientific">Corymbia citriodora subsp. variegata</name>
    <dbReference type="NCBI Taxonomy" id="360336"/>
    <lineage>
        <taxon>Eukaryota</taxon>
        <taxon>Viridiplantae</taxon>
        <taxon>Streptophyta</taxon>
        <taxon>Embryophyta</taxon>
        <taxon>Tracheophyta</taxon>
        <taxon>Spermatophyta</taxon>
        <taxon>Magnoliopsida</taxon>
        <taxon>eudicotyledons</taxon>
        <taxon>Gunneridae</taxon>
        <taxon>Pentapetalae</taxon>
        <taxon>rosids</taxon>
        <taxon>malvids</taxon>
        <taxon>Myrtales</taxon>
        <taxon>Myrtaceae</taxon>
        <taxon>Myrtoideae</taxon>
        <taxon>Eucalypteae</taxon>
        <taxon>Corymbia</taxon>
    </lineage>
</organism>
<keyword evidence="6" id="KW-0325">Glycoprotein</keyword>
<evidence type="ECO:0000256" key="5">
    <source>
        <dbReference type="ARBA" id="ARBA00022729"/>
    </source>
</evidence>
<dbReference type="SMART" id="SM01045">
    <property type="entry name" value="BURP"/>
    <property type="match status" value="1"/>
</dbReference>
<sequence>MEMMMADALEECEWAPNAGKTKRCVGSIEDMIHFATSLLGRNITARSTESTAGSSHEVMLGTVKGINSRRVTKSVSCHQMLFPFLLYYCHSVPKVRVYEVDLLDPKTKVKINHGVAICHRDTSAWSATHWAFLALGSQPGLIEVCHWIFENDLTWTIAD</sequence>
<keyword evidence="3" id="KW-0134">Cell wall</keyword>
<gene>
    <name evidence="8" type="ORF">BT93_L2959</name>
</gene>
<evidence type="ECO:0000313" key="9">
    <source>
        <dbReference type="Proteomes" id="UP000806378"/>
    </source>
</evidence>
<evidence type="ECO:0000256" key="4">
    <source>
        <dbReference type="ARBA" id="ARBA00022523"/>
    </source>
</evidence>
<comment type="subcellular location">
    <subcellularLocation>
        <location evidence="1">Secreted</location>
        <location evidence="1">Cell wall</location>
    </subcellularLocation>
    <subcellularLocation>
        <location evidence="2">Secreted</location>
        <location evidence="2">Extracellular space</location>
        <location evidence="2">Apoplast</location>
    </subcellularLocation>
</comment>
<dbReference type="Gramene" id="rna-gnl|WGS:JABURB|Cocit.L2959.1">
    <property type="protein sequence ID" value="cds-KAF7847447.1"/>
    <property type="gene ID" value="gene-BT93_L2959"/>
</dbReference>
<keyword evidence="4" id="KW-0052">Apoplast</keyword>
<keyword evidence="3" id="KW-0964">Secreted</keyword>
<dbReference type="Pfam" id="PF03181">
    <property type="entry name" value="BURP"/>
    <property type="match status" value="1"/>
</dbReference>
<comment type="caution">
    <text evidence="8">The sequence shown here is derived from an EMBL/GenBank/DDBJ whole genome shotgun (WGS) entry which is preliminary data.</text>
</comment>
<dbReference type="PANTHER" id="PTHR31458">
    <property type="entry name" value="POLYGALACTURONASE 1 BETA-LIKE PROTEIN 2"/>
    <property type="match status" value="1"/>
</dbReference>
<dbReference type="PANTHER" id="PTHR31458:SF2">
    <property type="entry name" value="POLYGALACTURONASE 1 BETA-LIKE PROTEIN 2"/>
    <property type="match status" value="1"/>
</dbReference>
<evidence type="ECO:0000259" key="7">
    <source>
        <dbReference type="PROSITE" id="PS51277"/>
    </source>
</evidence>
<evidence type="ECO:0000256" key="6">
    <source>
        <dbReference type="ARBA" id="ARBA00023180"/>
    </source>
</evidence>
<evidence type="ECO:0000256" key="2">
    <source>
        <dbReference type="ARBA" id="ARBA00004271"/>
    </source>
</evidence>
<keyword evidence="5" id="KW-0732">Signal</keyword>
<dbReference type="GO" id="GO:0048046">
    <property type="term" value="C:apoplast"/>
    <property type="evidence" value="ECO:0007669"/>
    <property type="project" value="UniProtKB-SubCell"/>
</dbReference>
<dbReference type="InterPro" id="IPR051897">
    <property type="entry name" value="PG-associated_BURP"/>
</dbReference>
<evidence type="ECO:0000256" key="1">
    <source>
        <dbReference type="ARBA" id="ARBA00004191"/>
    </source>
</evidence>
<protein>
    <recommendedName>
        <fullName evidence="7">BURP domain-containing protein</fullName>
    </recommendedName>
</protein>